<keyword evidence="2" id="KW-1185">Reference proteome</keyword>
<name>A0ABR8F2X7_NOSLI</name>
<organism evidence="1 2">
    <name type="scientific">Nostoc linckia FACHB-391</name>
    <dbReference type="NCBI Taxonomy" id="2692906"/>
    <lineage>
        <taxon>Bacteria</taxon>
        <taxon>Bacillati</taxon>
        <taxon>Cyanobacteriota</taxon>
        <taxon>Cyanophyceae</taxon>
        <taxon>Nostocales</taxon>
        <taxon>Nostocaceae</taxon>
        <taxon>Nostoc</taxon>
    </lineage>
</organism>
<reference evidence="1 2" key="1">
    <citation type="journal article" date="2020" name="ISME J.">
        <title>Comparative genomics reveals insights into cyanobacterial evolution and habitat adaptation.</title>
        <authorList>
            <person name="Chen M.Y."/>
            <person name="Teng W.K."/>
            <person name="Zhao L."/>
            <person name="Hu C.X."/>
            <person name="Zhou Y.K."/>
            <person name="Han B.P."/>
            <person name="Song L.R."/>
            <person name="Shu W.S."/>
        </authorList>
    </citation>
    <scope>NUCLEOTIDE SEQUENCE [LARGE SCALE GENOMIC DNA]</scope>
    <source>
        <strain evidence="1 2">FACHB-391</strain>
    </source>
</reference>
<proteinExistence type="predicted"/>
<evidence type="ECO:0000313" key="2">
    <source>
        <dbReference type="Proteomes" id="UP000604661"/>
    </source>
</evidence>
<dbReference type="RefSeq" id="WP_190893810.1">
    <property type="nucleotide sequence ID" value="NZ_JACJTE010000051.1"/>
</dbReference>
<evidence type="ECO:0000313" key="1">
    <source>
        <dbReference type="EMBL" id="MBD2564498.1"/>
    </source>
</evidence>
<dbReference type="Proteomes" id="UP000604661">
    <property type="component" value="Unassembled WGS sequence"/>
</dbReference>
<comment type="caution">
    <text evidence="1">The sequence shown here is derived from an EMBL/GenBank/DDBJ whole genome shotgun (WGS) entry which is preliminary data.</text>
</comment>
<sequence>MASQREAVIFVHGFYLGRDRNHFIDCLSLGLTEVLEFPRVQEIGEEKITGHIGKKFKLDLGRNSSREIDVYDAYWNDFFSKQLSSSNLKTQVFRGIYILSSESSSESAKLNIWFSIS</sequence>
<protein>
    <submittedName>
        <fullName evidence="1">Uncharacterized protein</fullName>
    </submittedName>
</protein>
<dbReference type="EMBL" id="JACJTE010000051">
    <property type="protein sequence ID" value="MBD2564498.1"/>
    <property type="molecule type" value="Genomic_DNA"/>
</dbReference>
<accession>A0ABR8F2X7</accession>
<gene>
    <name evidence="1" type="ORF">H6G95_28610</name>
</gene>